<reference evidence="11" key="2">
    <citation type="submission" date="2025-08" db="UniProtKB">
        <authorList>
            <consortium name="Ensembl"/>
        </authorList>
    </citation>
    <scope>IDENTIFICATION</scope>
</reference>
<keyword evidence="5 10" id="KW-0812">Transmembrane</keyword>
<dbReference type="AlphaFoldDB" id="G3N751"/>
<accession>G3N751</accession>
<dbReference type="PIRSF" id="PIRSF010045">
    <property type="entry name" value="DUF850_TM_euk"/>
    <property type="match status" value="1"/>
</dbReference>
<dbReference type="GO" id="GO:0030140">
    <property type="term" value="C:trans-Golgi network transport vesicle"/>
    <property type="evidence" value="ECO:0007669"/>
    <property type="project" value="Ensembl"/>
</dbReference>
<dbReference type="PANTHER" id="PTHR13116">
    <property type="entry name" value="ER MEMBRANE PROTEIN COMPLEX SUBUNIT 3"/>
    <property type="match status" value="1"/>
</dbReference>
<name>G3N751_GASAC</name>
<protein>
    <recommendedName>
        <fullName evidence="4 9">ER membrane protein complex subunit 3</fullName>
    </recommendedName>
</protein>
<dbReference type="Proteomes" id="UP000007635">
    <property type="component" value="Chromosome XVII"/>
</dbReference>
<proteinExistence type="inferred from homology"/>
<organism evidence="11 12">
    <name type="scientific">Gasterosteus aculeatus aculeatus</name>
    <name type="common">three-spined stickleback</name>
    <dbReference type="NCBI Taxonomy" id="481459"/>
    <lineage>
        <taxon>Eukaryota</taxon>
        <taxon>Metazoa</taxon>
        <taxon>Chordata</taxon>
        <taxon>Craniata</taxon>
        <taxon>Vertebrata</taxon>
        <taxon>Euteleostomi</taxon>
        <taxon>Actinopterygii</taxon>
        <taxon>Neopterygii</taxon>
        <taxon>Teleostei</taxon>
        <taxon>Neoteleostei</taxon>
        <taxon>Acanthomorphata</taxon>
        <taxon>Eupercaria</taxon>
        <taxon>Perciformes</taxon>
        <taxon>Cottioidei</taxon>
        <taxon>Gasterosteales</taxon>
        <taxon>Gasterosteidae</taxon>
        <taxon>Gasterosteus</taxon>
    </lineage>
</organism>
<evidence type="ECO:0000256" key="5">
    <source>
        <dbReference type="ARBA" id="ARBA00022692"/>
    </source>
</evidence>
<dbReference type="PANTHER" id="PTHR13116:SF10">
    <property type="entry name" value="ER MEMBRANE PROTEIN COMPLEX SUBUNIT 3"/>
    <property type="match status" value="1"/>
</dbReference>
<dbReference type="GO" id="GO:0045494">
    <property type="term" value="P:photoreceptor cell maintenance"/>
    <property type="evidence" value="ECO:0007669"/>
    <property type="project" value="Ensembl"/>
</dbReference>
<dbReference type="GeneTree" id="ENSGT00390000005780"/>
<evidence type="ECO:0000256" key="7">
    <source>
        <dbReference type="ARBA" id="ARBA00022989"/>
    </source>
</evidence>
<evidence type="ECO:0000256" key="3">
    <source>
        <dbReference type="ARBA" id="ARBA00011276"/>
    </source>
</evidence>
<dbReference type="GO" id="GO:0072546">
    <property type="term" value="C:EMC complex"/>
    <property type="evidence" value="ECO:0007669"/>
    <property type="project" value="TreeGrafter"/>
</dbReference>
<evidence type="ECO:0000256" key="9">
    <source>
        <dbReference type="PIRNR" id="PIRNR010045"/>
    </source>
</evidence>
<keyword evidence="8 10" id="KW-0472">Membrane</keyword>
<dbReference type="Ensembl" id="ENSGACT00000001127.2">
    <property type="protein sequence ID" value="ENSGACP00000001127.2"/>
    <property type="gene ID" value="ENSGACG00000000868.2"/>
</dbReference>
<evidence type="ECO:0000313" key="12">
    <source>
        <dbReference type="Proteomes" id="UP000007635"/>
    </source>
</evidence>
<comment type="subunit">
    <text evidence="3 9">Component of the ER membrane protein complex (EMC).</text>
</comment>
<dbReference type="SMART" id="SM01415">
    <property type="entry name" value="DUF106"/>
    <property type="match status" value="1"/>
</dbReference>
<feature type="transmembrane region" description="Helical" evidence="10">
    <location>
        <begin position="118"/>
        <end position="138"/>
    </location>
</feature>
<evidence type="ECO:0000256" key="1">
    <source>
        <dbReference type="ARBA" id="ARBA00004477"/>
    </source>
</evidence>
<dbReference type="InterPro" id="IPR002809">
    <property type="entry name" value="EMC3/TMCO1"/>
</dbReference>
<reference evidence="11" key="3">
    <citation type="submission" date="2025-09" db="UniProtKB">
        <authorList>
            <consortium name="Ensembl"/>
        </authorList>
    </citation>
    <scope>IDENTIFICATION</scope>
</reference>
<keyword evidence="7 10" id="KW-1133">Transmembrane helix</keyword>
<evidence type="ECO:0000256" key="8">
    <source>
        <dbReference type="ARBA" id="ARBA00023136"/>
    </source>
</evidence>
<dbReference type="InterPro" id="IPR008568">
    <property type="entry name" value="EMC3"/>
</dbReference>
<dbReference type="Bgee" id="ENSGACG00000000868">
    <property type="expression patterns" value="Expressed in embryo and 13 other cell types or tissues"/>
</dbReference>
<comment type="subcellular location">
    <subcellularLocation>
        <location evidence="1">Endoplasmic reticulum membrane</location>
        <topology evidence="1">Multi-pass membrane protein</topology>
    </subcellularLocation>
</comment>
<keyword evidence="12" id="KW-1185">Reference proteome</keyword>
<dbReference type="GO" id="GO:0060041">
    <property type="term" value="P:retina development in camera-type eye"/>
    <property type="evidence" value="ECO:0007669"/>
    <property type="project" value="Ensembl"/>
</dbReference>
<feature type="transmembrane region" description="Helical" evidence="10">
    <location>
        <begin position="159"/>
        <end position="176"/>
    </location>
</feature>
<evidence type="ECO:0000313" key="11">
    <source>
        <dbReference type="Ensembl" id="ENSGACP00000001127.2"/>
    </source>
</evidence>
<dbReference type="GO" id="GO:0034975">
    <property type="term" value="P:protein folding in endoplasmic reticulum"/>
    <property type="evidence" value="ECO:0007669"/>
    <property type="project" value="TreeGrafter"/>
</dbReference>
<reference evidence="11 12" key="1">
    <citation type="journal article" date="2021" name="G3 (Bethesda)">
        <title>Improved contiguity of the threespine stickleback genome using long-read sequencing.</title>
        <authorList>
            <person name="Nath S."/>
            <person name="Shaw D.E."/>
            <person name="White M.A."/>
        </authorList>
    </citation>
    <scope>NUCLEOTIDE SEQUENCE [LARGE SCALE GENOMIC DNA]</scope>
    <source>
        <strain evidence="11 12">Lake Benthic</strain>
    </source>
</reference>
<comment type="similarity">
    <text evidence="2 9">Belongs to the EMC3 family.</text>
</comment>
<dbReference type="Pfam" id="PF01956">
    <property type="entry name" value="EMC3_TMCO1"/>
    <property type="match status" value="2"/>
</dbReference>
<evidence type="ECO:0000256" key="6">
    <source>
        <dbReference type="ARBA" id="ARBA00022824"/>
    </source>
</evidence>
<evidence type="ECO:0000256" key="4">
    <source>
        <dbReference type="ARBA" id="ARBA00020822"/>
    </source>
</evidence>
<sequence>MAEPELLLDSNIRLWVVLPIVFITFLVGVIRHYVSILLQSDKKLTLEQVSDSQVLIRSRILRENGKYIPKQSFLMRKFYFNNQEDGFFKKTKRKVVPPSPMTDPSMLTDMMKGNVTNVLPMILIGGWINWTFSGFVTSKSVTQIRKPVGQNVTFTKYNYLNWNLVLSSFFTLFHTAKVPFPLTLRFKPMLQQGIELLSLDASWVSSASWYFLNVFGLRSMYSLILGQDNGADQSRIMQEQMSGAAMAMPADTNKAFKAEWEALELTDHQWALESVEDDLMSRELDFDGMFSKELPSGIF</sequence>
<feature type="transmembrane region" description="Helical" evidence="10">
    <location>
        <begin position="12"/>
        <end position="34"/>
    </location>
</feature>
<evidence type="ECO:0000256" key="10">
    <source>
        <dbReference type="SAM" id="Phobius"/>
    </source>
</evidence>
<evidence type="ECO:0000256" key="2">
    <source>
        <dbReference type="ARBA" id="ARBA00005376"/>
    </source>
</evidence>
<keyword evidence="6" id="KW-0256">Endoplasmic reticulum</keyword>
<dbReference type="GO" id="GO:0005794">
    <property type="term" value="C:Golgi apparatus"/>
    <property type="evidence" value="ECO:0007669"/>
    <property type="project" value="Ensembl"/>
</dbReference>